<dbReference type="EMBL" id="JADFTS010000004">
    <property type="protein sequence ID" value="KAF9610208.1"/>
    <property type="molecule type" value="Genomic_DNA"/>
</dbReference>
<dbReference type="Pfam" id="PF00560">
    <property type="entry name" value="LRR_1"/>
    <property type="match status" value="3"/>
</dbReference>
<evidence type="ECO:0000256" key="2">
    <source>
        <dbReference type="ARBA" id="ARBA00022614"/>
    </source>
</evidence>
<dbReference type="InterPro" id="IPR032675">
    <property type="entry name" value="LRR_dom_sf"/>
</dbReference>
<reference evidence="7 8" key="1">
    <citation type="submission" date="2020-10" db="EMBL/GenBank/DDBJ databases">
        <title>The Coptis chinensis genome and diversification of protoberbering-type alkaloids.</title>
        <authorList>
            <person name="Wang B."/>
            <person name="Shu S."/>
            <person name="Song C."/>
            <person name="Liu Y."/>
        </authorList>
    </citation>
    <scope>NUCLEOTIDE SEQUENCE [LARGE SCALE GENOMIC DNA]</scope>
    <source>
        <strain evidence="7">HL-2020</strain>
        <tissue evidence="7">Leaf</tissue>
    </source>
</reference>
<accession>A0A835LVX0</accession>
<dbReference type="Gene3D" id="3.80.10.10">
    <property type="entry name" value="Ribonuclease Inhibitor"/>
    <property type="match status" value="1"/>
</dbReference>
<comment type="caution">
    <text evidence="7">The sequence shown here is derived from an EMBL/GenBank/DDBJ whole genome shotgun (WGS) entry which is preliminary data.</text>
</comment>
<evidence type="ECO:0000256" key="4">
    <source>
        <dbReference type="ARBA" id="ARBA00022737"/>
    </source>
</evidence>
<evidence type="ECO:0000256" key="1">
    <source>
        <dbReference type="ARBA" id="ARBA00004370"/>
    </source>
</evidence>
<protein>
    <submittedName>
        <fullName evidence="7">Uncharacterized protein</fullName>
    </submittedName>
</protein>
<keyword evidence="8" id="KW-1185">Reference proteome</keyword>
<keyword evidence="2" id="KW-0433">Leucine-rich repeat</keyword>
<keyword evidence="5" id="KW-1133">Transmembrane helix</keyword>
<dbReference type="OrthoDB" id="1939111at2759"/>
<evidence type="ECO:0000256" key="3">
    <source>
        <dbReference type="ARBA" id="ARBA00022692"/>
    </source>
</evidence>
<dbReference type="GO" id="GO:0016020">
    <property type="term" value="C:membrane"/>
    <property type="evidence" value="ECO:0007669"/>
    <property type="project" value="UniProtKB-SubCell"/>
</dbReference>
<dbReference type="InterPro" id="IPR001611">
    <property type="entry name" value="Leu-rich_rpt"/>
</dbReference>
<dbReference type="Proteomes" id="UP000631114">
    <property type="component" value="Unassembled WGS sequence"/>
</dbReference>
<sequence length="179" mass="19208">MFDLRLNQNNLRGTIPASLGNLQQLQVLVLSGDMLNGSIPKEILSIPTFSYVLNLSSNSLTGSVPIEMGKLNAVQVVDFSLNNLYGEIPDSIGDCSSLIILDVSRNSFNGSIPNSMGNPNLCGGVPELQLPKCIVIKQNSDGPNLKEDDELCSISMLEIGLTCTSNLPEDRPTMRDGAI</sequence>
<keyword evidence="6" id="KW-0472">Membrane</keyword>
<name>A0A835LVX0_9MAGN</name>
<organism evidence="7 8">
    <name type="scientific">Coptis chinensis</name>
    <dbReference type="NCBI Taxonomy" id="261450"/>
    <lineage>
        <taxon>Eukaryota</taxon>
        <taxon>Viridiplantae</taxon>
        <taxon>Streptophyta</taxon>
        <taxon>Embryophyta</taxon>
        <taxon>Tracheophyta</taxon>
        <taxon>Spermatophyta</taxon>
        <taxon>Magnoliopsida</taxon>
        <taxon>Ranunculales</taxon>
        <taxon>Ranunculaceae</taxon>
        <taxon>Coptidoideae</taxon>
        <taxon>Coptis</taxon>
    </lineage>
</organism>
<proteinExistence type="predicted"/>
<evidence type="ECO:0000313" key="7">
    <source>
        <dbReference type="EMBL" id="KAF9610208.1"/>
    </source>
</evidence>
<dbReference type="InterPro" id="IPR051809">
    <property type="entry name" value="Plant_receptor-like_S/T_kinase"/>
</dbReference>
<evidence type="ECO:0000313" key="8">
    <source>
        <dbReference type="Proteomes" id="UP000631114"/>
    </source>
</evidence>
<comment type="subcellular location">
    <subcellularLocation>
        <location evidence="1">Membrane</location>
    </subcellularLocation>
</comment>
<dbReference type="SUPFAM" id="SSF52058">
    <property type="entry name" value="L domain-like"/>
    <property type="match status" value="1"/>
</dbReference>
<evidence type="ECO:0000256" key="5">
    <source>
        <dbReference type="ARBA" id="ARBA00022989"/>
    </source>
</evidence>
<dbReference type="PANTHER" id="PTHR27008:SF610">
    <property type="entry name" value="SERINE-THREONINE_TYROSINE-PROTEIN KINASE CATALYTIC DOMAIN-CONTAINING PROTEIN"/>
    <property type="match status" value="1"/>
</dbReference>
<dbReference type="AlphaFoldDB" id="A0A835LVX0"/>
<gene>
    <name evidence="7" type="ORF">IFM89_021146</name>
</gene>
<evidence type="ECO:0000256" key="6">
    <source>
        <dbReference type="ARBA" id="ARBA00023136"/>
    </source>
</evidence>
<dbReference type="PANTHER" id="PTHR27008">
    <property type="entry name" value="OS04G0122200 PROTEIN"/>
    <property type="match status" value="1"/>
</dbReference>
<keyword evidence="3" id="KW-0812">Transmembrane</keyword>
<keyword evidence="4" id="KW-0677">Repeat</keyword>